<protein>
    <submittedName>
        <fullName evidence="5">Uncharacterized protein</fullName>
    </submittedName>
</protein>
<dbReference type="InterPro" id="IPR002347">
    <property type="entry name" value="SDR_fam"/>
</dbReference>
<dbReference type="PROSITE" id="PS00061">
    <property type="entry name" value="ADH_SHORT"/>
    <property type="match status" value="1"/>
</dbReference>
<organism evidence="5 6">
    <name type="scientific">Monilinia fructigena</name>
    <dbReference type="NCBI Taxonomy" id="38457"/>
    <lineage>
        <taxon>Eukaryota</taxon>
        <taxon>Fungi</taxon>
        <taxon>Dikarya</taxon>
        <taxon>Ascomycota</taxon>
        <taxon>Pezizomycotina</taxon>
        <taxon>Leotiomycetes</taxon>
        <taxon>Helotiales</taxon>
        <taxon>Sclerotiniaceae</taxon>
        <taxon>Monilinia</taxon>
    </lineage>
</organism>
<feature type="region of interest" description="Disordered" evidence="4">
    <location>
        <begin position="1"/>
        <end position="23"/>
    </location>
</feature>
<dbReference type="SUPFAM" id="SSF51735">
    <property type="entry name" value="NAD(P)-binding Rossmann-fold domains"/>
    <property type="match status" value="1"/>
</dbReference>
<evidence type="ECO:0000256" key="2">
    <source>
        <dbReference type="ARBA" id="ARBA00022857"/>
    </source>
</evidence>
<comment type="caution">
    <text evidence="5">The sequence shown here is derived from an EMBL/GenBank/DDBJ whole genome shotgun (WGS) entry which is preliminary data.</text>
</comment>
<evidence type="ECO:0000313" key="5">
    <source>
        <dbReference type="EMBL" id="RAL59467.1"/>
    </source>
</evidence>
<evidence type="ECO:0000256" key="4">
    <source>
        <dbReference type="SAM" id="MobiDB-lite"/>
    </source>
</evidence>
<evidence type="ECO:0000313" key="6">
    <source>
        <dbReference type="Proteomes" id="UP000249056"/>
    </source>
</evidence>
<feature type="region of interest" description="Disordered" evidence="4">
    <location>
        <begin position="159"/>
        <end position="190"/>
    </location>
</feature>
<sequence>MPSQPFSRCKSRFRPRGHINHRRNPTFSLRSVQDNGPHRYIIRKRGASWGEKFDTHPDDAFAKVMNLNVKSVFGTVRLFAPLLQASATHDSPSRVIVTASIAGLGVMPPGPNSAIGYSASKAAAIHLTKNLAIQLAPDTSSATPYPRLLPFENGKRTVGKEWRSTKTSQSESGWEVGQTGGYRGRRGLFG</sequence>
<dbReference type="InterPro" id="IPR036291">
    <property type="entry name" value="NAD(P)-bd_dom_sf"/>
</dbReference>
<keyword evidence="6" id="KW-1185">Reference proteome</keyword>
<accession>A0A395IGH7</accession>
<reference evidence="5 6" key="1">
    <citation type="submission" date="2018-06" db="EMBL/GenBank/DDBJ databases">
        <title>Genome Sequence of the Brown Rot Fungal Pathogen Monilinia fructigena.</title>
        <authorList>
            <person name="Landi L."/>
            <person name="De Miccolis Angelini R.M."/>
            <person name="Pollastro S."/>
            <person name="Abate D."/>
            <person name="Faretra F."/>
            <person name="Romanazzi G."/>
        </authorList>
    </citation>
    <scope>NUCLEOTIDE SEQUENCE [LARGE SCALE GENOMIC DNA]</scope>
    <source>
        <strain evidence="5 6">Mfrg269</strain>
    </source>
</reference>
<dbReference type="Pfam" id="PF00106">
    <property type="entry name" value="adh_short"/>
    <property type="match status" value="1"/>
</dbReference>
<evidence type="ECO:0000256" key="1">
    <source>
        <dbReference type="ARBA" id="ARBA00006484"/>
    </source>
</evidence>
<keyword evidence="3" id="KW-0560">Oxidoreductase</keyword>
<feature type="compositionally biased region" description="Basic residues" evidence="4">
    <location>
        <begin position="9"/>
        <end position="23"/>
    </location>
</feature>
<dbReference type="PANTHER" id="PTHR43618:SF12">
    <property type="entry name" value="OXIDOREDUCTASE, SHORT-CHAIN DEHYDROGENASE_REDUCTASE FAMILY (AFU_ORTHOLOGUE AFUA_1G14540)"/>
    <property type="match status" value="1"/>
</dbReference>
<dbReference type="InterPro" id="IPR020904">
    <property type="entry name" value="Sc_DH/Rdtase_CS"/>
</dbReference>
<dbReference type="Gene3D" id="3.40.50.720">
    <property type="entry name" value="NAD(P)-binding Rossmann-like Domain"/>
    <property type="match status" value="1"/>
</dbReference>
<dbReference type="PRINTS" id="PR00081">
    <property type="entry name" value="GDHRDH"/>
</dbReference>
<keyword evidence="2" id="KW-0521">NADP</keyword>
<dbReference type="PANTHER" id="PTHR43618">
    <property type="entry name" value="7-ALPHA-HYDROXYSTEROID DEHYDROGENASE"/>
    <property type="match status" value="1"/>
</dbReference>
<comment type="similarity">
    <text evidence="1">Belongs to the short-chain dehydrogenases/reductases (SDR) family.</text>
</comment>
<name>A0A395IGH7_9HELO</name>
<dbReference type="OrthoDB" id="294295at2759"/>
<dbReference type="InterPro" id="IPR052178">
    <property type="entry name" value="Sec_Metab_Biosynth_SDR"/>
</dbReference>
<proteinExistence type="inferred from homology"/>
<dbReference type="GO" id="GO:0016491">
    <property type="term" value="F:oxidoreductase activity"/>
    <property type="evidence" value="ECO:0007669"/>
    <property type="project" value="UniProtKB-KW"/>
</dbReference>
<gene>
    <name evidence="5" type="ORF">DID88_006583</name>
</gene>
<evidence type="ECO:0000256" key="3">
    <source>
        <dbReference type="ARBA" id="ARBA00023002"/>
    </source>
</evidence>
<dbReference type="AlphaFoldDB" id="A0A395IGH7"/>
<dbReference type="Proteomes" id="UP000249056">
    <property type="component" value="Unassembled WGS sequence"/>
</dbReference>
<dbReference type="EMBL" id="QKRW01000052">
    <property type="protein sequence ID" value="RAL59467.1"/>
    <property type="molecule type" value="Genomic_DNA"/>
</dbReference>